<dbReference type="Gene3D" id="1.25.40.20">
    <property type="entry name" value="Ankyrin repeat-containing domain"/>
    <property type="match status" value="5"/>
</dbReference>
<feature type="repeat" description="ANK" evidence="7">
    <location>
        <begin position="364"/>
        <end position="397"/>
    </location>
</feature>
<dbReference type="InterPro" id="IPR026961">
    <property type="entry name" value="PGG_dom"/>
</dbReference>
<evidence type="ECO:0000256" key="2">
    <source>
        <dbReference type="ARBA" id="ARBA00022692"/>
    </source>
</evidence>
<dbReference type="STRING" id="4536.A0A0E0IHR6"/>
<evidence type="ECO:0000256" key="7">
    <source>
        <dbReference type="PROSITE-ProRule" id="PRU00023"/>
    </source>
</evidence>
<keyword evidence="11" id="KW-1185">Reference proteome</keyword>
<feature type="domain" description="PGG" evidence="9">
    <location>
        <begin position="808"/>
        <end position="913"/>
    </location>
</feature>
<feature type="repeat" description="ANK" evidence="7">
    <location>
        <begin position="673"/>
        <end position="695"/>
    </location>
</feature>
<dbReference type="eggNOG" id="KOG0504">
    <property type="taxonomic scope" value="Eukaryota"/>
</dbReference>
<evidence type="ECO:0000256" key="1">
    <source>
        <dbReference type="ARBA" id="ARBA00004141"/>
    </source>
</evidence>
<keyword evidence="3" id="KW-0677">Repeat</keyword>
<dbReference type="AlphaFoldDB" id="A0A0E0IHR6"/>
<dbReference type="Pfam" id="PF12796">
    <property type="entry name" value="Ank_2"/>
    <property type="match status" value="3"/>
</dbReference>
<keyword evidence="6 8" id="KW-0472">Membrane</keyword>
<dbReference type="PANTHER" id="PTHR24186">
    <property type="entry name" value="PROTEIN PHOSPHATASE 1 REGULATORY SUBUNIT"/>
    <property type="match status" value="1"/>
</dbReference>
<dbReference type="InterPro" id="IPR002110">
    <property type="entry name" value="Ankyrin_rpt"/>
</dbReference>
<evidence type="ECO:0000256" key="8">
    <source>
        <dbReference type="SAM" id="Phobius"/>
    </source>
</evidence>
<feature type="transmembrane region" description="Helical" evidence="8">
    <location>
        <begin position="920"/>
        <end position="940"/>
    </location>
</feature>
<dbReference type="OMA" id="KCFRKFV"/>
<feature type="repeat" description="ANK" evidence="7">
    <location>
        <begin position="709"/>
        <end position="741"/>
    </location>
</feature>
<evidence type="ECO:0000256" key="6">
    <source>
        <dbReference type="ARBA" id="ARBA00023136"/>
    </source>
</evidence>
<evidence type="ECO:0000256" key="5">
    <source>
        <dbReference type="ARBA" id="ARBA00023043"/>
    </source>
</evidence>
<evidence type="ECO:0000313" key="11">
    <source>
        <dbReference type="Proteomes" id="UP000006591"/>
    </source>
</evidence>
<dbReference type="SUPFAM" id="SSF48403">
    <property type="entry name" value="Ankyrin repeat"/>
    <property type="match status" value="2"/>
</dbReference>
<feature type="transmembrane region" description="Helical" evidence="8">
    <location>
        <begin position="850"/>
        <end position="875"/>
    </location>
</feature>
<dbReference type="Pfam" id="PF13962">
    <property type="entry name" value="PGG"/>
    <property type="match status" value="1"/>
</dbReference>
<dbReference type="EnsemblPlants" id="ONIVA09G05020.1">
    <property type="protein sequence ID" value="ONIVA09G05020.1"/>
    <property type="gene ID" value="ONIVA09G05020"/>
</dbReference>
<sequence>MAIGTAASSNNLGESSIDKCVPEAKVISDTAGLEESKDNVGSSTSSPAIDPECLKAAISGDATSMHDMASQDPNVLLGTTAAGNTCLHISCTQGHEEFCKTVVVLKPSLLAAVNAHNETPLITAAKHGSRASLSLASLLLKFCQCHQLSEAITQKDKKGCNALHHAIRSGDSKLALELIKAEPALSRVPNNDQESPMFIAAVRNLTDVVGRLLEISDAAHGGSGKQNALHAAVRNGNPDIAKRIMEVHPWMAREEIGDDKPAATPMWRAVNDGKIDVVTVLLKYDPSLGYLMNREGSSLLCTAGRNGHVAVARELLKHCPDTPYCSEAGWTCLHAAAYTDRIEFVRFVLGSEQLRHLVNIQDKYGRTALHLAAEKLNSRIISALLLHQGIDVTLISNNGQTATSVLTAALASRKDKDKDKDDDINAFWGNTCLHIASVHGHEEFCKDILKLDPSLLCTVNADGETPLLAAIESDNVYLASFLLSHCCRRHDDLDMREAMVRQDKQGCNALHHAIRRGHRKLALELIEKEPALTKAVNKHDESPMFIAVMRNFTDVFDKLLEVPDSAHGGTSGYNALHAAFRNNNTDIAKKIIETRPQLAREENSARVTPMQFGVLENKINVLNVLLEHDFSLGYIISTSGDPLLCTAAYRGHVGVATELLKHCPDAPFLDEKDGTTCLHTAVEQGHIKFVEFVLQSKELRKLINMRDSDGETALHYAIRKCHPKIVSLLLQCKAQLDLTMLDSNGNPPIWVPDDATDHAKTLNWGEVSMRMLKADPQDKGEIYNLIKTIKDQVTEKARKDIRTLTQTYTSNTSLVAILLATITFAAAFTLPGGYSNDAGSEGLPIMGRKLAFQAFLISDTLAMCTSLTVAFVCIIARWEDLEFLLYYRSFTKKLMWFAYFATTTSFATGLYTVLAPHLPWLAIAICVVSVLVPILTKLIGEWPVLKLRIRLLGSFESDLIDMV</sequence>
<name>A0A0E0IHR6_ORYNI</name>
<evidence type="ECO:0000256" key="4">
    <source>
        <dbReference type="ARBA" id="ARBA00022989"/>
    </source>
</evidence>
<feature type="transmembrane region" description="Helical" evidence="8">
    <location>
        <begin position="896"/>
        <end position="914"/>
    </location>
</feature>
<dbReference type="Gramene" id="ONIVA09G05020.1">
    <property type="protein sequence ID" value="ONIVA09G05020.1"/>
    <property type="gene ID" value="ONIVA09G05020"/>
</dbReference>
<dbReference type="SMART" id="SM00248">
    <property type="entry name" value="ANK"/>
    <property type="match status" value="18"/>
</dbReference>
<accession>A0A0E0IHR6</accession>
<dbReference type="InterPro" id="IPR036770">
    <property type="entry name" value="Ankyrin_rpt-contain_sf"/>
</dbReference>
<dbReference type="PANTHER" id="PTHR24186:SF54">
    <property type="entry name" value="PGG DOMAIN-CONTAINING PROTEIN"/>
    <property type="match status" value="1"/>
</dbReference>
<dbReference type="GO" id="GO:0005886">
    <property type="term" value="C:plasma membrane"/>
    <property type="evidence" value="ECO:0007669"/>
    <property type="project" value="TreeGrafter"/>
</dbReference>
<dbReference type="PROSITE" id="PS50297">
    <property type="entry name" value="ANK_REP_REGION"/>
    <property type="match status" value="3"/>
</dbReference>
<dbReference type="Proteomes" id="UP000006591">
    <property type="component" value="Chromosome 9"/>
</dbReference>
<comment type="subcellular location">
    <subcellularLocation>
        <location evidence="1">Membrane</location>
        <topology evidence="1">Multi-pass membrane protein</topology>
    </subcellularLocation>
</comment>
<protein>
    <recommendedName>
        <fullName evidence="9">PGG domain-containing protein</fullName>
    </recommendedName>
</protein>
<keyword evidence="5 7" id="KW-0040">ANK repeat</keyword>
<keyword evidence="4 8" id="KW-1133">Transmembrane helix</keyword>
<organism evidence="10">
    <name type="scientific">Oryza nivara</name>
    <name type="common">Indian wild rice</name>
    <name type="synonym">Oryza sativa f. spontanea</name>
    <dbReference type="NCBI Taxonomy" id="4536"/>
    <lineage>
        <taxon>Eukaryota</taxon>
        <taxon>Viridiplantae</taxon>
        <taxon>Streptophyta</taxon>
        <taxon>Embryophyta</taxon>
        <taxon>Tracheophyta</taxon>
        <taxon>Spermatophyta</taxon>
        <taxon>Magnoliopsida</taxon>
        <taxon>Liliopsida</taxon>
        <taxon>Poales</taxon>
        <taxon>Poaceae</taxon>
        <taxon>BOP clade</taxon>
        <taxon>Oryzoideae</taxon>
        <taxon>Oryzeae</taxon>
        <taxon>Oryzinae</taxon>
        <taxon>Oryza</taxon>
    </lineage>
</organism>
<evidence type="ECO:0000313" key="10">
    <source>
        <dbReference type="EnsemblPlants" id="ONIVA09G05020.1"/>
    </source>
</evidence>
<reference evidence="10" key="2">
    <citation type="submission" date="2018-04" db="EMBL/GenBank/DDBJ databases">
        <title>OnivRS2 (Oryza nivara Reference Sequence Version 2).</title>
        <authorList>
            <person name="Zhang J."/>
            <person name="Kudrna D."/>
            <person name="Lee S."/>
            <person name="Talag J."/>
            <person name="Rajasekar S."/>
            <person name="Welchert J."/>
            <person name="Hsing Y.-I."/>
            <person name="Wing R.A."/>
        </authorList>
    </citation>
    <scope>NUCLEOTIDE SEQUENCE [LARGE SCALE GENOMIC DNA]</scope>
    <source>
        <strain evidence="10">SL10</strain>
    </source>
</reference>
<dbReference type="PROSITE" id="PS50088">
    <property type="entry name" value="ANK_REPEAT"/>
    <property type="match status" value="3"/>
</dbReference>
<evidence type="ECO:0000256" key="3">
    <source>
        <dbReference type="ARBA" id="ARBA00022737"/>
    </source>
</evidence>
<proteinExistence type="predicted"/>
<reference evidence="10" key="1">
    <citation type="submission" date="2015-04" db="UniProtKB">
        <authorList>
            <consortium name="EnsemblPlants"/>
        </authorList>
    </citation>
    <scope>IDENTIFICATION</scope>
    <source>
        <strain evidence="10">SL10</strain>
    </source>
</reference>
<evidence type="ECO:0000259" key="9">
    <source>
        <dbReference type="Pfam" id="PF13962"/>
    </source>
</evidence>
<dbReference type="HOGENOM" id="CLU_014163_0_0_1"/>
<keyword evidence="2 8" id="KW-0812">Transmembrane</keyword>